<dbReference type="PROSITE" id="PS51371">
    <property type="entry name" value="CBS"/>
    <property type="match status" value="2"/>
</dbReference>
<dbReference type="CDD" id="cd04604">
    <property type="entry name" value="CBS_pair_SIS_assoc"/>
    <property type="match status" value="1"/>
</dbReference>
<feature type="domain" description="CBS" evidence="5">
    <location>
        <begin position="130"/>
        <end position="188"/>
    </location>
</feature>
<proteinExistence type="inferred from homology"/>
<dbReference type="AlphaFoldDB" id="A0A0F0CJQ7"/>
<dbReference type="InterPro" id="IPR000644">
    <property type="entry name" value="CBS_dom"/>
</dbReference>
<dbReference type="InterPro" id="IPR035474">
    <property type="entry name" value="SIS_Kpsf"/>
</dbReference>
<dbReference type="InterPro" id="IPR050986">
    <property type="entry name" value="GutQ/KpsF_isomerases"/>
</dbReference>
<keyword evidence="3 4" id="KW-0129">CBS domain</keyword>
<comment type="similarity">
    <text evidence="1">Belongs to the SIS family. GutQ/KpsF subfamily.</text>
</comment>
<organism evidence="7 8">
    <name type="scientific">Candidatus Omnitrophus magneticus</name>
    <dbReference type="NCBI Taxonomy" id="1609969"/>
    <lineage>
        <taxon>Bacteria</taxon>
        <taxon>Pseudomonadati</taxon>
        <taxon>Candidatus Omnitrophota</taxon>
        <taxon>Candidatus Omnitrophus</taxon>
    </lineage>
</organism>
<name>A0A0F0CJQ7_9BACT</name>
<dbReference type="PROSITE" id="PS51464">
    <property type="entry name" value="SIS"/>
    <property type="match status" value="1"/>
</dbReference>
<keyword evidence="2" id="KW-0677">Repeat</keyword>
<evidence type="ECO:0000256" key="1">
    <source>
        <dbReference type="ARBA" id="ARBA00008165"/>
    </source>
</evidence>
<dbReference type="Pfam" id="PF00571">
    <property type="entry name" value="CBS"/>
    <property type="match status" value="2"/>
</dbReference>
<comment type="caution">
    <text evidence="7">The sequence shown here is derived from an EMBL/GenBank/DDBJ whole genome shotgun (WGS) entry which is preliminary data.</text>
</comment>
<feature type="domain" description="SIS" evidence="6">
    <location>
        <begin position="1"/>
        <end position="104"/>
    </location>
</feature>
<reference evidence="7 8" key="1">
    <citation type="submission" date="2015-02" db="EMBL/GenBank/DDBJ databases">
        <title>Single-cell genomics of uncultivated deep-branching MTB reveals a conserved set of magnetosome genes.</title>
        <authorList>
            <person name="Kolinko S."/>
            <person name="Richter M."/>
            <person name="Glockner F.O."/>
            <person name="Brachmann A."/>
            <person name="Schuler D."/>
        </authorList>
    </citation>
    <scope>NUCLEOTIDE SEQUENCE [LARGE SCALE GENOMIC DNA]</scope>
    <source>
        <strain evidence="7">SKK-01</strain>
    </source>
</reference>
<evidence type="ECO:0000259" key="6">
    <source>
        <dbReference type="PROSITE" id="PS51464"/>
    </source>
</evidence>
<dbReference type="GO" id="GO:0097367">
    <property type="term" value="F:carbohydrate derivative binding"/>
    <property type="evidence" value="ECO:0007669"/>
    <property type="project" value="InterPro"/>
</dbReference>
<dbReference type="NCBIfam" id="TIGR00393">
    <property type="entry name" value="kpsF"/>
    <property type="match status" value="1"/>
</dbReference>
<dbReference type="InterPro" id="IPR004800">
    <property type="entry name" value="KdsD/KpsF-type"/>
</dbReference>
<dbReference type="Gene3D" id="3.10.580.10">
    <property type="entry name" value="CBS-domain"/>
    <property type="match status" value="1"/>
</dbReference>
<dbReference type="SMART" id="SM00116">
    <property type="entry name" value="CBS"/>
    <property type="match status" value="2"/>
</dbReference>
<dbReference type="InterPro" id="IPR001347">
    <property type="entry name" value="SIS_dom"/>
</dbReference>
<evidence type="ECO:0000313" key="7">
    <source>
        <dbReference type="EMBL" id="KJJ83563.1"/>
    </source>
</evidence>
<dbReference type="Gene3D" id="3.40.50.10490">
    <property type="entry name" value="Glucose-6-phosphate isomerase like protein, domain 1"/>
    <property type="match status" value="1"/>
</dbReference>
<accession>A0A0F0CJQ7</accession>
<dbReference type="Pfam" id="PF01380">
    <property type="entry name" value="SIS"/>
    <property type="match status" value="1"/>
</dbReference>
<evidence type="ECO:0000256" key="4">
    <source>
        <dbReference type="PROSITE-ProRule" id="PRU00703"/>
    </source>
</evidence>
<dbReference type="PATRIC" id="fig|1609969.3.peg.2756"/>
<dbReference type="GO" id="GO:0005975">
    <property type="term" value="P:carbohydrate metabolic process"/>
    <property type="evidence" value="ECO:0007669"/>
    <property type="project" value="InterPro"/>
</dbReference>
<keyword evidence="8" id="KW-1185">Reference proteome</keyword>
<feature type="domain" description="CBS" evidence="5">
    <location>
        <begin position="198"/>
        <end position="250"/>
    </location>
</feature>
<dbReference type="PANTHER" id="PTHR42745">
    <property type="match status" value="1"/>
</dbReference>
<evidence type="ECO:0000259" key="5">
    <source>
        <dbReference type="PROSITE" id="PS51371"/>
    </source>
</evidence>
<dbReference type="EMBL" id="JYNY01000538">
    <property type="protein sequence ID" value="KJJ83563.1"/>
    <property type="molecule type" value="Genomic_DNA"/>
</dbReference>
<evidence type="ECO:0000256" key="2">
    <source>
        <dbReference type="ARBA" id="ARBA00022737"/>
    </source>
</evidence>
<gene>
    <name evidence="7" type="ORF">OMAG_002572</name>
</gene>
<sequence>MHPAEASHGDLGMIAHGDVVIAISNSGETEEILKLIPFFKRFNLAIISMTGDKNSTIARLSNVNIDISVREEACPLGIAPTSSTTATLAMGDALAVVLLNERGFRTEDFASFHPGGALGKRYFVTVSDLMYTEDSLPIITAEAQMTEAIVVISSKRLGIAIVTDEDRRILGVITDGDLRRGIEKWGSECFKMDALSIMTKYPKTIAEEELALKALSIMEEYSITTLIIPDKSGRAKGVVHIHDIIKKGIV</sequence>
<dbReference type="InterPro" id="IPR046342">
    <property type="entry name" value="CBS_dom_sf"/>
</dbReference>
<dbReference type="CDD" id="cd05014">
    <property type="entry name" value="SIS_Kpsf"/>
    <property type="match status" value="1"/>
</dbReference>
<dbReference type="SUPFAM" id="SSF53697">
    <property type="entry name" value="SIS domain"/>
    <property type="match status" value="1"/>
</dbReference>
<dbReference type="GO" id="GO:0016853">
    <property type="term" value="F:isomerase activity"/>
    <property type="evidence" value="ECO:0007669"/>
    <property type="project" value="InterPro"/>
</dbReference>
<dbReference type="Proteomes" id="UP000033428">
    <property type="component" value="Unassembled WGS sequence"/>
</dbReference>
<evidence type="ECO:0000313" key="8">
    <source>
        <dbReference type="Proteomes" id="UP000033428"/>
    </source>
</evidence>
<dbReference type="GO" id="GO:1901135">
    <property type="term" value="P:carbohydrate derivative metabolic process"/>
    <property type="evidence" value="ECO:0007669"/>
    <property type="project" value="InterPro"/>
</dbReference>
<dbReference type="PANTHER" id="PTHR42745:SF1">
    <property type="entry name" value="ARABINOSE 5-PHOSPHATE ISOMERASE KDSD"/>
    <property type="match status" value="1"/>
</dbReference>
<evidence type="ECO:0000256" key="3">
    <source>
        <dbReference type="ARBA" id="ARBA00023122"/>
    </source>
</evidence>
<dbReference type="InterPro" id="IPR046348">
    <property type="entry name" value="SIS_dom_sf"/>
</dbReference>
<protein>
    <submittedName>
        <fullName evidence="7">KpsF/GutQ family protein</fullName>
    </submittedName>
</protein>